<protein>
    <recommendedName>
        <fullName evidence="2">C2H2-type domain-containing protein</fullName>
    </recommendedName>
</protein>
<proteinExistence type="predicted"/>
<accession>A0A9P0AN14</accession>
<organism evidence="3 4">
    <name type="scientific">Bemisia tabaci</name>
    <name type="common">Sweetpotato whitefly</name>
    <name type="synonym">Aleurodes tabaci</name>
    <dbReference type="NCBI Taxonomy" id="7038"/>
    <lineage>
        <taxon>Eukaryota</taxon>
        <taxon>Metazoa</taxon>
        <taxon>Ecdysozoa</taxon>
        <taxon>Arthropoda</taxon>
        <taxon>Hexapoda</taxon>
        <taxon>Insecta</taxon>
        <taxon>Pterygota</taxon>
        <taxon>Neoptera</taxon>
        <taxon>Paraneoptera</taxon>
        <taxon>Hemiptera</taxon>
        <taxon>Sternorrhyncha</taxon>
        <taxon>Aleyrodoidea</taxon>
        <taxon>Aleyrodidae</taxon>
        <taxon>Aleyrodinae</taxon>
        <taxon>Bemisia</taxon>
    </lineage>
</organism>
<evidence type="ECO:0000259" key="2">
    <source>
        <dbReference type="PROSITE" id="PS50157"/>
    </source>
</evidence>
<dbReference type="GO" id="GO:0008270">
    <property type="term" value="F:zinc ion binding"/>
    <property type="evidence" value="ECO:0007669"/>
    <property type="project" value="UniProtKB-KW"/>
</dbReference>
<dbReference type="SUPFAM" id="SSF57667">
    <property type="entry name" value="beta-beta-alpha zinc fingers"/>
    <property type="match status" value="1"/>
</dbReference>
<dbReference type="PROSITE" id="PS50157">
    <property type="entry name" value="ZINC_FINGER_C2H2_2"/>
    <property type="match status" value="1"/>
</dbReference>
<keyword evidence="1" id="KW-0862">Zinc</keyword>
<evidence type="ECO:0000256" key="1">
    <source>
        <dbReference type="PROSITE-ProRule" id="PRU00042"/>
    </source>
</evidence>
<dbReference type="EMBL" id="OU963870">
    <property type="protein sequence ID" value="CAH0395360.1"/>
    <property type="molecule type" value="Genomic_DNA"/>
</dbReference>
<dbReference type="InterPro" id="IPR036236">
    <property type="entry name" value="Znf_C2H2_sf"/>
</dbReference>
<dbReference type="Gene3D" id="3.30.160.60">
    <property type="entry name" value="Classic Zinc Finger"/>
    <property type="match status" value="1"/>
</dbReference>
<feature type="domain" description="C2H2-type" evidence="2">
    <location>
        <begin position="34"/>
        <end position="55"/>
    </location>
</feature>
<reference evidence="3" key="1">
    <citation type="submission" date="2021-12" db="EMBL/GenBank/DDBJ databases">
        <authorList>
            <person name="King R."/>
        </authorList>
    </citation>
    <scope>NUCLEOTIDE SEQUENCE</scope>
</reference>
<name>A0A9P0AN14_BEMTA</name>
<dbReference type="InterPro" id="IPR013087">
    <property type="entry name" value="Znf_C2H2_type"/>
</dbReference>
<keyword evidence="1" id="KW-0863">Zinc-finger</keyword>
<evidence type="ECO:0000313" key="3">
    <source>
        <dbReference type="EMBL" id="CAH0395360.1"/>
    </source>
</evidence>
<sequence length="180" mass="20295">MPSCPDCKQNFEPINSLINHIKQFHFRSAYADPINCGDCGKPFSAYPNLRKHFKTCRMKVQLEDPNSLLSDTVHNATVDIVVSQPIVENNQFNAQNVRSSRIGDSSKGTTADPIQMLNKECANFIAYLYSHVSLQRKMIQTVVEGVSEIFSTVRDILVEKLEEHLTDQSMTDLMPFVASL</sequence>
<dbReference type="Proteomes" id="UP001152759">
    <property type="component" value="Chromosome 9"/>
</dbReference>
<dbReference type="AlphaFoldDB" id="A0A9P0AN14"/>
<gene>
    <name evidence="3" type="ORF">BEMITA_LOCUS13552</name>
</gene>
<keyword evidence="1" id="KW-0479">Metal-binding</keyword>
<evidence type="ECO:0000313" key="4">
    <source>
        <dbReference type="Proteomes" id="UP001152759"/>
    </source>
</evidence>
<dbReference type="Pfam" id="PF00096">
    <property type="entry name" value="zf-C2H2"/>
    <property type="match status" value="1"/>
</dbReference>
<keyword evidence="4" id="KW-1185">Reference proteome</keyword>